<proteinExistence type="predicted"/>
<comment type="caution">
    <text evidence="2">The sequence shown here is derived from an EMBL/GenBank/DDBJ whole genome shotgun (WGS) entry which is preliminary data.</text>
</comment>
<keyword evidence="1" id="KW-1133">Transmembrane helix</keyword>
<dbReference type="AlphaFoldDB" id="A0A7X5ARK9"/>
<gene>
    <name evidence="2" type="ORF">CAG72_01540</name>
</gene>
<evidence type="ECO:0000256" key="1">
    <source>
        <dbReference type="SAM" id="Phobius"/>
    </source>
</evidence>
<organism evidence="2 3">
    <name type="scientific">Photobacterium halotolerans</name>
    <dbReference type="NCBI Taxonomy" id="265726"/>
    <lineage>
        <taxon>Bacteria</taxon>
        <taxon>Pseudomonadati</taxon>
        <taxon>Pseudomonadota</taxon>
        <taxon>Gammaproteobacteria</taxon>
        <taxon>Vibrionales</taxon>
        <taxon>Vibrionaceae</taxon>
        <taxon>Photobacterium</taxon>
    </lineage>
</organism>
<dbReference type="EMBL" id="WXWW01000030">
    <property type="protein sequence ID" value="NAW63887.1"/>
    <property type="molecule type" value="Genomic_DNA"/>
</dbReference>
<protein>
    <submittedName>
        <fullName evidence="2">Uncharacterized protein</fullName>
    </submittedName>
</protein>
<reference evidence="2 3" key="1">
    <citation type="submission" date="2017-05" db="EMBL/GenBank/DDBJ databases">
        <title>High clonality and local adaptation shapes Vibrionaceae linages within an endangered oasis.</title>
        <authorList>
            <person name="Vazquez-Rosas-Landa M."/>
        </authorList>
    </citation>
    <scope>NUCLEOTIDE SEQUENCE [LARGE SCALE GENOMIC DNA]</scope>
    <source>
        <strain evidence="2 3">P46_P4S1P180</strain>
    </source>
</reference>
<evidence type="ECO:0000313" key="3">
    <source>
        <dbReference type="Proteomes" id="UP000465712"/>
    </source>
</evidence>
<name>A0A7X5ARK9_9GAMM</name>
<sequence>MIEILQQLTAMGLPPTMIALLIVLYKQDKRLTILETNVQLGKKNG</sequence>
<keyword evidence="1" id="KW-0812">Transmembrane</keyword>
<keyword evidence="1" id="KW-0472">Membrane</keyword>
<feature type="transmembrane region" description="Helical" evidence="1">
    <location>
        <begin position="6"/>
        <end position="25"/>
    </location>
</feature>
<dbReference type="Proteomes" id="UP000465712">
    <property type="component" value="Unassembled WGS sequence"/>
</dbReference>
<accession>A0A7X5ARK9</accession>
<dbReference type="RefSeq" id="WP_202601876.1">
    <property type="nucleotide sequence ID" value="NZ_WXWW01000030.1"/>
</dbReference>
<evidence type="ECO:0000313" key="2">
    <source>
        <dbReference type="EMBL" id="NAW63887.1"/>
    </source>
</evidence>